<sequence length="203" mass="21387">MRTITLIFSVVAIAGCSTSAISPDRADKVPAGSVYGFQTPSSALDARITFTRDSGLSGSACDFIFAIDGVRAASVGISETATFYHAPDPVILSVAPTSICSGDVQELAVDLKPGYAYQFRGFRNASGDPGISATGRAPYPYANAGTTIPAPAGGMLTKEQWRQIDELNSQTGLPYDEYQRRYQQIMGGGSTGDGGGYRPNTRH</sequence>
<proteinExistence type="predicted"/>
<dbReference type="Proteomes" id="UP001220662">
    <property type="component" value="Unassembled WGS sequence"/>
</dbReference>
<gene>
    <name evidence="1" type="ORF">P3W55_11335</name>
</gene>
<organism evidence="1 2">
    <name type="scientific">Pseudomonas citronellolis</name>
    <dbReference type="NCBI Taxonomy" id="53408"/>
    <lineage>
        <taxon>Bacteria</taxon>
        <taxon>Pseudomonadati</taxon>
        <taxon>Pseudomonadota</taxon>
        <taxon>Gammaproteobacteria</taxon>
        <taxon>Pseudomonadales</taxon>
        <taxon>Pseudomonadaceae</taxon>
        <taxon>Pseudomonas</taxon>
    </lineage>
</organism>
<dbReference type="AlphaFoldDB" id="A0AAW6P7D1"/>
<dbReference type="RefSeq" id="WP_276214476.1">
    <property type="nucleotide sequence ID" value="NZ_JARJLR010000207.1"/>
</dbReference>
<dbReference type="EMBL" id="JARJLR010000207">
    <property type="protein sequence ID" value="MDF3842298.1"/>
    <property type="molecule type" value="Genomic_DNA"/>
</dbReference>
<evidence type="ECO:0000313" key="1">
    <source>
        <dbReference type="EMBL" id="MDF3842298.1"/>
    </source>
</evidence>
<comment type="caution">
    <text evidence="1">The sequence shown here is derived from an EMBL/GenBank/DDBJ whole genome shotgun (WGS) entry which is preliminary data.</text>
</comment>
<dbReference type="PROSITE" id="PS51257">
    <property type="entry name" value="PROKAR_LIPOPROTEIN"/>
    <property type="match status" value="1"/>
</dbReference>
<evidence type="ECO:0008006" key="3">
    <source>
        <dbReference type="Google" id="ProtNLM"/>
    </source>
</evidence>
<name>A0AAW6P7D1_9PSED</name>
<accession>A0AAW6P7D1</accession>
<evidence type="ECO:0000313" key="2">
    <source>
        <dbReference type="Proteomes" id="UP001220662"/>
    </source>
</evidence>
<reference evidence="1" key="1">
    <citation type="submission" date="2023-03" db="EMBL/GenBank/DDBJ databases">
        <title>Draft assemblies of triclosan tolerant bacteria isolated from returned activated sludge.</title>
        <authorList>
            <person name="Van Hamelsveld S."/>
        </authorList>
    </citation>
    <scope>NUCLEOTIDE SEQUENCE</scope>
    <source>
        <strain evidence="1">GW210015_S63</strain>
    </source>
</reference>
<protein>
    <recommendedName>
        <fullName evidence="3">Lipoprotein</fullName>
    </recommendedName>
</protein>